<protein>
    <submittedName>
        <fullName evidence="7">TlpA family protein disulfide reductase</fullName>
    </submittedName>
</protein>
<keyword evidence="8" id="KW-1185">Reference proteome</keyword>
<evidence type="ECO:0000313" key="8">
    <source>
        <dbReference type="Proteomes" id="UP000664807"/>
    </source>
</evidence>
<accession>A0ABS3FDD8</accession>
<evidence type="ECO:0000256" key="5">
    <source>
        <dbReference type="SAM" id="SignalP"/>
    </source>
</evidence>
<dbReference type="InterPro" id="IPR013740">
    <property type="entry name" value="Redoxin"/>
</dbReference>
<keyword evidence="4" id="KW-0676">Redox-active center</keyword>
<gene>
    <name evidence="7" type="ORF">J0654_05935</name>
</gene>
<feature type="signal peptide" evidence="5">
    <location>
        <begin position="1"/>
        <end position="22"/>
    </location>
</feature>
<dbReference type="PROSITE" id="PS51352">
    <property type="entry name" value="THIOREDOXIN_2"/>
    <property type="match status" value="1"/>
</dbReference>
<evidence type="ECO:0000256" key="2">
    <source>
        <dbReference type="ARBA" id="ARBA00022748"/>
    </source>
</evidence>
<dbReference type="PROSITE" id="PS51257">
    <property type="entry name" value="PROKAR_LIPOPROTEIN"/>
    <property type="match status" value="1"/>
</dbReference>
<dbReference type="Pfam" id="PF08534">
    <property type="entry name" value="Redoxin"/>
    <property type="match status" value="1"/>
</dbReference>
<dbReference type="InterPro" id="IPR036249">
    <property type="entry name" value="Thioredoxin-like_sf"/>
</dbReference>
<dbReference type="InterPro" id="IPR013766">
    <property type="entry name" value="Thioredoxin_domain"/>
</dbReference>
<keyword evidence="2" id="KW-0201">Cytochrome c-type biogenesis</keyword>
<keyword evidence="3" id="KW-1015">Disulfide bond</keyword>
<keyword evidence="5" id="KW-0732">Signal</keyword>
<dbReference type="EMBL" id="JAFLNM010000001">
    <property type="protein sequence ID" value="MBO0341175.1"/>
    <property type="molecule type" value="Genomic_DNA"/>
</dbReference>
<dbReference type="PANTHER" id="PTHR42852:SF6">
    <property type="entry name" value="THIOL:DISULFIDE INTERCHANGE PROTEIN DSBE"/>
    <property type="match status" value="1"/>
</dbReference>
<dbReference type="Gene3D" id="3.40.30.10">
    <property type="entry name" value="Glutaredoxin"/>
    <property type="match status" value="1"/>
</dbReference>
<dbReference type="PANTHER" id="PTHR42852">
    <property type="entry name" value="THIOL:DISULFIDE INTERCHANGE PROTEIN DSBE"/>
    <property type="match status" value="1"/>
</dbReference>
<name>A0ABS3FDD8_9FLAO</name>
<dbReference type="SUPFAM" id="SSF52833">
    <property type="entry name" value="Thioredoxin-like"/>
    <property type="match status" value="1"/>
</dbReference>
<sequence length="396" mass="45497">MKNLFLVSILSVLFLQSCSQEAWLSGTLNLKEADDWKPMVYLVYPEKFEAVAQSFVGKVLDSAQVDEHGRFEFKNKPGFQEHVLLEIVVQKMGEKYPNRLLNKNPETDNYFPLVYKPGDHLVVEADIAHFQSTFSIMEPSQKNMALLELRDLRSTAFKKHLEGQQDGHGDDEDLLERERNQYEFRKELIDFADMAEELMPAMVALRWASPEADYERIAELAYAQSRKWNSLYPEHSWTKELASLVSKDNLPILIGDTIPDLQLPIKNNGAVNLMEILKGKKLVLLDVWASWCAPCRVENRNILVPLWEKYNTEGFQIMAYGLESSEKAWNNAIEKDGAHRWLHASHLQGDQNSFMETLRLKTIPANFLLNEEGVVLAKNLHGQDLIDFVNDYLANP</sequence>
<evidence type="ECO:0000313" key="7">
    <source>
        <dbReference type="EMBL" id="MBO0341175.1"/>
    </source>
</evidence>
<evidence type="ECO:0000256" key="4">
    <source>
        <dbReference type="ARBA" id="ARBA00023284"/>
    </source>
</evidence>
<evidence type="ECO:0000256" key="1">
    <source>
        <dbReference type="ARBA" id="ARBA00004196"/>
    </source>
</evidence>
<evidence type="ECO:0000256" key="3">
    <source>
        <dbReference type="ARBA" id="ARBA00023157"/>
    </source>
</evidence>
<comment type="caution">
    <text evidence="7">The sequence shown here is derived from an EMBL/GenBank/DDBJ whole genome shotgun (WGS) entry which is preliminary data.</text>
</comment>
<dbReference type="PROSITE" id="PS00194">
    <property type="entry name" value="THIOREDOXIN_1"/>
    <property type="match status" value="1"/>
</dbReference>
<organism evidence="7 8">
    <name type="scientific">Flagellimonas profundi</name>
    <dbReference type="NCBI Taxonomy" id="2915620"/>
    <lineage>
        <taxon>Bacteria</taxon>
        <taxon>Pseudomonadati</taxon>
        <taxon>Bacteroidota</taxon>
        <taxon>Flavobacteriia</taxon>
        <taxon>Flavobacteriales</taxon>
        <taxon>Flavobacteriaceae</taxon>
        <taxon>Flagellimonas</taxon>
    </lineage>
</organism>
<dbReference type="InterPro" id="IPR050553">
    <property type="entry name" value="Thioredoxin_ResA/DsbE_sf"/>
</dbReference>
<comment type="subcellular location">
    <subcellularLocation>
        <location evidence="1">Cell envelope</location>
    </subcellularLocation>
</comment>
<dbReference type="RefSeq" id="WP_207026733.1">
    <property type="nucleotide sequence ID" value="NZ_JAFLNM010000001.1"/>
</dbReference>
<proteinExistence type="predicted"/>
<dbReference type="CDD" id="cd02966">
    <property type="entry name" value="TlpA_like_family"/>
    <property type="match status" value="1"/>
</dbReference>
<reference evidence="7 8" key="1">
    <citation type="submission" date="2021-03" db="EMBL/GenBank/DDBJ databases">
        <title>Muricauda lutimaris sp. nov. and Muricauda ruestringensis sp. nov, two marine members of the Flavobacteriaceae isolated from deep sea sediments of Western Pacific.</title>
        <authorList>
            <person name="Zhao S."/>
            <person name="Liu R."/>
        </authorList>
    </citation>
    <scope>NUCLEOTIDE SEQUENCE [LARGE SCALE GENOMIC DNA]</scope>
    <source>
        <strain evidence="7 8">BC31-3-A3</strain>
    </source>
</reference>
<dbReference type="InterPro" id="IPR017937">
    <property type="entry name" value="Thioredoxin_CS"/>
</dbReference>
<evidence type="ECO:0000259" key="6">
    <source>
        <dbReference type="PROSITE" id="PS51352"/>
    </source>
</evidence>
<feature type="chain" id="PRO_5045913324" evidence="5">
    <location>
        <begin position="23"/>
        <end position="396"/>
    </location>
</feature>
<feature type="domain" description="Thioredoxin" evidence="6">
    <location>
        <begin position="252"/>
        <end position="396"/>
    </location>
</feature>
<dbReference type="Proteomes" id="UP000664807">
    <property type="component" value="Unassembled WGS sequence"/>
</dbReference>